<evidence type="ECO:0000313" key="2">
    <source>
        <dbReference type="EMBL" id="KYC53572.1"/>
    </source>
</evidence>
<dbReference type="EMBL" id="LNJE01000024">
    <property type="protein sequence ID" value="KYC56131.1"/>
    <property type="molecule type" value="Genomic_DNA"/>
</dbReference>
<reference evidence="2 4" key="1">
    <citation type="journal article" date="2016" name="ISME J.">
        <title>Chasing the elusive Euryarchaeota class WSA2: genomes reveal a uniquely fastidious methyl-reducing methanogen.</title>
        <authorList>
            <person name="Nobu M.K."/>
            <person name="Narihiro T."/>
            <person name="Kuroda K."/>
            <person name="Mei R."/>
            <person name="Liu W.T."/>
        </authorList>
    </citation>
    <scope>NUCLEOTIDE SEQUENCE [LARGE SCALE GENOMIC DNA]</scope>
    <source>
        <strain evidence="2">ADurb1013_Bin02101</strain>
        <strain evidence="3">ADurb1213_Bin02801</strain>
    </source>
</reference>
<organism evidence="2 4">
    <name type="scientific">Candidatus Methanofastidiosum methylothiophilum</name>
    <dbReference type="NCBI Taxonomy" id="1705564"/>
    <lineage>
        <taxon>Archaea</taxon>
        <taxon>Methanobacteriati</taxon>
        <taxon>Methanobacteriota</taxon>
        <taxon>Stenosarchaea group</taxon>
        <taxon>Candidatus Methanofastidiosia</taxon>
        <taxon>Candidatus Methanofastidiosales</taxon>
        <taxon>Candidatus Methanofastidiosaceae</taxon>
        <taxon>Candidatus Methanofastidiosum</taxon>
    </lineage>
</organism>
<accession>A0A150J8K0</accession>
<feature type="transmembrane region" description="Helical" evidence="1">
    <location>
        <begin position="71"/>
        <end position="90"/>
    </location>
</feature>
<gene>
    <name evidence="2" type="ORF">AN188_01409</name>
    <name evidence="3" type="ORF">APG09_01453</name>
</gene>
<accession>A0A150JG06</accession>
<keyword evidence="1" id="KW-1133">Transmembrane helix</keyword>
<feature type="transmembrane region" description="Helical" evidence="1">
    <location>
        <begin position="42"/>
        <end position="59"/>
    </location>
</feature>
<dbReference type="Proteomes" id="UP000092420">
    <property type="component" value="Unassembled WGS sequence"/>
</dbReference>
<keyword evidence="1" id="KW-0472">Membrane</keyword>
<dbReference type="AlphaFoldDB" id="A0A150J8K0"/>
<protein>
    <submittedName>
        <fullName evidence="2">Uncharacterized protein</fullName>
    </submittedName>
</protein>
<evidence type="ECO:0000313" key="3">
    <source>
        <dbReference type="EMBL" id="KYC56131.1"/>
    </source>
</evidence>
<dbReference type="EMBL" id="LNJB01000024">
    <property type="protein sequence ID" value="KYC53572.1"/>
    <property type="molecule type" value="Genomic_DNA"/>
</dbReference>
<evidence type="ECO:0000256" key="1">
    <source>
        <dbReference type="SAM" id="Phobius"/>
    </source>
</evidence>
<comment type="caution">
    <text evidence="2">The sequence shown here is derived from an EMBL/GenBank/DDBJ whole genome shotgun (WGS) entry which is preliminary data.</text>
</comment>
<keyword evidence="1" id="KW-0812">Transmembrane</keyword>
<sequence length="91" mass="9801">MEKSAFSVSLSAYQYPNSLPSEGASVAIYPNSSMNFNSLNPIILRVAVPAISVFVYSALPLGRGSKQPFGIVTPTMTMLLQFSIMSWGLLP</sequence>
<evidence type="ECO:0000313" key="4">
    <source>
        <dbReference type="Proteomes" id="UP000092420"/>
    </source>
</evidence>
<proteinExistence type="predicted"/>
<name>A0A150J8K0_9EURY</name>